<gene>
    <name evidence="12" type="ORF">CEY00_Acc05937</name>
</gene>
<dbReference type="OMA" id="YRINTKE"/>
<reference evidence="13" key="2">
    <citation type="journal article" date="2018" name="BMC Genomics">
        <title>A manually annotated Actinidia chinensis var. chinensis (kiwifruit) genome highlights the challenges associated with draft genomes and gene prediction in plants.</title>
        <authorList>
            <person name="Pilkington S.M."/>
            <person name="Crowhurst R."/>
            <person name="Hilario E."/>
            <person name="Nardozza S."/>
            <person name="Fraser L."/>
            <person name="Peng Y."/>
            <person name="Gunaseelan K."/>
            <person name="Simpson R."/>
            <person name="Tahir J."/>
            <person name="Deroles S.C."/>
            <person name="Templeton K."/>
            <person name="Luo Z."/>
            <person name="Davy M."/>
            <person name="Cheng C."/>
            <person name="McNeilage M."/>
            <person name="Scaglione D."/>
            <person name="Liu Y."/>
            <person name="Zhang Q."/>
            <person name="Datson P."/>
            <person name="De Silva N."/>
            <person name="Gardiner S.E."/>
            <person name="Bassett H."/>
            <person name="Chagne D."/>
            <person name="McCallum J."/>
            <person name="Dzierzon H."/>
            <person name="Deng C."/>
            <person name="Wang Y.Y."/>
            <person name="Barron L."/>
            <person name="Manako K."/>
            <person name="Bowen J."/>
            <person name="Foster T.M."/>
            <person name="Erridge Z.A."/>
            <person name="Tiffin H."/>
            <person name="Waite C.N."/>
            <person name="Davies K.M."/>
            <person name="Grierson E.P."/>
            <person name="Laing W.A."/>
            <person name="Kirk R."/>
            <person name="Chen X."/>
            <person name="Wood M."/>
            <person name="Montefiori M."/>
            <person name="Brummell D.A."/>
            <person name="Schwinn K.E."/>
            <person name="Catanach A."/>
            <person name="Fullerton C."/>
            <person name="Li D."/>
            <person name="Meiyalaghan S."/>
            <person name="Nieuwenhuizen N."/>
            <person name="Read N."/>
            <person name="Prakash R."/>
            <person name="Hunter D."/>
            <person name="Zhang H."/>
            <person name="McKenzie M."/>
            <person name="Knabel M."/>
            <person name="Harris A."/>
            <person name="Allan A.C."/>
            <person name="Gleave A."/>
            <person name="Chen A."/>
            <person name="Janssen B.J."/>
            <person name="Plunkett B."/>
            <person name="Ampomah-Dwamena C."/>
            <person name="Voogd C."/>
            <person name="Leif D."/>
            <person name="Lafferty D."/>
            <person name="Souleyre E.J.F."/>
            <person name="Varkonyi-Gasic E."/>
            <person name="Gambi F."/>
            <person name="Hanley J."/>
            <person name="Yao J.L."/>
            <person name="Cheung J."/>
            <person name="David K.M."/>
            <person name="Warren B."/>
            <person name="Marsh K."/>
            <person name="Snowden K.C."/>
            <person name="Lin-Wang K."/>
            <person name="Brian L."/>
            <person name="Martinez-Sanchez M."/>
            <person name="Wang M."/>
            <person name="Ileperuma N."/>
            <person name="Macnee N."/>
            <person name="Campin R."/>
            <person name="McAtee P."/>
            <person name="Drummond R.S.M."/>
            <person name="Espley R.V."/>
            <person name="Ireland H.S."/>
            <person name="Wu R."/>
            <person name="Atkinson R.G."/>
            <person name="Karunairetnam S."/>
            <person name="Bulley S."/>
            <person name="Chunkath S."/>
            <person name="Hanley Z."/>
            <person name="Storey R."/>
            <person name="Thrimawithana A.H."/>
            <person name="Thomson S."/>
            <person name="David C."/>
            <person name="Testolin R."/>
            <person name="Huang H."/>
            <person name="Hellens R.P."/>
            <person name="Schaffer R.J."/>
        </authorList>
    </citation>
    <scope>NUCLEOTIDE SEQUENCE [LARGE SCALE GENOMIC DNA]</scope>
    <source>
        <strain evidence="13">cv. Red5</strain>
    </source>
</reference>
<dbReference type="GO" id="GO:0005829">
    <property type="term" value="C:cytosol"/>
    <property type="evidence" value="ECO:0007669"/>
    <property type="project" value="TreeGrafter"/>
</dbReference>
<dbReference type="EMBL" id="NKQK01000005">
    <property type="protein sequence ID" value="PSS30652.1"/>
    <property type="molecule type" value="Genomic_DNA"/>
</dbReference>
<name>A0A2R6RKW5_ACTCC</name>
<dbReference type="GO" id="GO:0019318">
    <property type="term" value="P:hexose metabolic process"/>
    <property type="evidence" value="ECO:0007669"/>
    <property type="project" value="UniProtKB-UniPathway"/>
</dbReference>
<comment type="pathway">
    <text evidence="2">Carbohydrate metabolism; hexose metabolism.</text>
</comment>
<evidence type="ECO:0000256" key="7">
    <source>
        <dbReference type="ARBA" id="ARBA00022840"/>
    </source>
</evidence>
<evidence type="ECO:0000259" key="11">
    <source>
        <dbReference type="Pfam" id="PF03727"/>
    </source>
</evidence>
<evidence type="ECO:0000256" key="8">
    <source>
        <dbReference type="ARBA" id="ARBA00023152"/>
    </source>
</evidence>
<dbReference type="EC" id="2.7.1.-" evidence="9"/>
<dbReference type="UniPathway" id="UPA00109">
    <property type="reaction ID" value="UER00180"/>
</dbReference>
<comment type="caution">
    <text evidence="12">The sequence shown here is derived from an EMBL/GenBank/DDBJ whole genome shotgun (WGS) entry which is preliminary data.</text>
</comment>
<keyword evidence="8 9" id="KW-0324">Glycolysis</keyword>
<dbReference type="Pfam" id="PF00349">
    <property type="entry name" value="Hexokinase_1"/>
    <property type="match status" value="1"/>
</dbReference>
<dbReference type="InterPro" id="IPR022673">
    <property type="entry name" value="Hexokinase_C"/>
</dbReference>
<dbReference type="Gene3D" id="3.30.420.40">
    <property type="match status" value="1"/>
</dbReference>
<evidence type="ECO:0000256" key="1">
    <source>
        <dbReference type="ARBA" id="ARBA00004921"/>
    </source>
</evidence>
<dbReference type="PANTHER" id="PTHR19443:SF18">
    <property type="entry name" value="HEXOKINASE-LIKE 2 PROTEIN-RELATED"/>
    <property type="match status" value="1"/>
</dbReference>
<feature type="domain" description="Hexokinase N-terminal" evidence="10">
    <location>
        <begin position="4"/>
        <end position="116"/>
    </location>
</feature>
<sequence>MNPYRINTKEICIPSNVMAGSSKHLIDYIALELSKFISTHSESTEDASARQRKLGFTISYLVDQAAAVKRKSLAVDDQVGKELVNDMNQAFKKHGMDMRVFALVDDAIGDLAGGRYYNKEVINTRSHSFTLSHLPITKFDASLDAESSKPGKQIFEKLVSFMYLGELVSRVLLKMAKETALFGDTMPAKLATPYLLRSPDMAVMHQDASEDHEVVDEKWEKIFGISNSTPMVREVIAEVCDIVAEHRAHLAGAGIVGIIEKLGRIANKRSAVTMEGGHYEHYRVFRNYLHKCLGDAWK</sequence>
<dbReference type="GO" id="GO:0006096">
    <property type="term" value="P:glycolytic process"/>
    <property type="evidence" value="ECO:0007669"/>
    <property type="project" value="UniProtKB-UniPathway"/>
</dbReference>
<feature type="domain" description="Hexokinase C-terminal" evidence="11">
    <location>
        <begin position="119"/>
        <end position="295"/>
    </location>
</feature>
<evidence type="ECO:0000256" key="9">
    <source>
        <dbReference type="RuleBase" id="RU362007"/>
    </source>
</evidence>
<evidence type="ECO:0000256" key="4">
    <source>
        <dbReference type="ARBA" id="ARBA00022679"/>
    </source>
</evidence>
<dbReference type="GO" id="GO:0004396">
    <property type="term" value="F:hexokinase activity"/>
    <property type="evidence" value="ECO:0007669"/>
    <property type="project" value="UniProtKB-UniRule"/>
</dbReference>
<dbReference type="InterPro" id="IPR022672">
    <property type="entry name" value="Hexokinase_N"/>
</dbReference>
<dbReference type="Proteomes" id="UP000241394">
    <property type="component" value="Chromosome LG5"/>
</dbReference>
<keyword evidence="4 9" id="KW-0808">Transferase</keyword>
<keyword evidence="13" id="KW-1185">Reference proteome</keyword>
<dbReference type="GO" id="GO:0005536">
    <property type="term" value="F:D-glucose binding"/>
    <property type="evidence" value="ECO:0007669"/>
    <property type="project" value="InterPro"/>
</dbReference>
<evidence type="ECO:0000256" key="5">
    <source>
        <dbReference type="ARBA" id="ARBA00022741"/>
    </source>
</evidence>
<dbReference type="PROSITE" id="PS51748">
    <property type="entry name" value="HEXOKINASE_2"/>
    <property type="match status" value="1"/>
</dbReference>
<evidence type="ECO:0000256" key="2">
    <source>
        <dbReference type="ARBA" id="ARBA00005028"/>
    </source>
</evidence>
<dbReference type="GO" id="GO:0001678">
    <property type="term" value="P:intracellular glucose homeostasis"/>
    <property type="evidence" value="ECO:0007669"/>
    <property type="project" value="InterPro"/>
</dbReference>
<dbReference type="Gramene" id="PSS30652">
    <property type="protein sequence ID" value="PSS30652"/>
    <property type="gene ID" value="CEY00_Acc05937"/>
</dbReference>
<dbReference type="UniPathway" id="UPA00242"/>
<accession>A0A2R6RKW5</accession>
<dbReference type="GO" id="GO:0005524">
    <property type="term" value="F:ATP binding"/>
    <property type="evidence" value="ECO:0007669"/>
    <property type="project" value="UniProtKB-UniRule"/>
</dbReference>
<dbReference type="GO" id="GO:0005739">
    <property type="term" value="C:mitochondrion"/>
    <property type="evidence" value="ECO:0007669"/>
    <property type="project" value="TreeGrafter"/>
</dbReference>
<protein>
    <recommendedName>
        <fullName evidence="9">Phosphotransferase</fullName>
        <ecNumber evidence="9">2.7.1.-</ecNumber>
    </recommendedName>
</protein>
<dbReference type="InterPro" id="IPR001312">
    <property type="entry name" value="Hexokinase"/>
</dbReference>
<dbReference type="Gene3D" id="3.40.367.20">
    <property type="match status" value="1"/>
</dbReference>
<evidence type="ECO:0000256" key="6">
    <source>
        <dbReference type="ARBA" id="ARBA00022777"/>
    </source>
</evidence>
<dbReference type="Pfam" id="PF03727">
    <property type="entry name" value="Hexokinase_2"/>
    <property type="match status" value="1"/>
</dbReference>
<dbReference type="AlphaFoldDB" id="A0A2R6RKW5"/>
<proteinExistence type="inferred from homology"/>
<comment type="pathway">
    <text evidence="1">Carbohydrate degradation.</text>
</comment>
<evidence type="ECO:0000259" key="10">
    <source>
        <dbReference type="Pfam" id="PF00349"/>
    </source>
</evidence>
<comment type="similarity">
    <text evidence="3 9">Belongs to the hexokinase family.</text>
</comment>
<keyword evidence="7 9" id="KW-0067">ATP-binding</keyword>
<dbReference type="STRING" id="1590841.A0A2R6RKW5"/>
<organism evidence="12 13">
    <name type="scientific">Actinidia chinensis var. chinensis</name>
    <name type="common">Chinese soft-hair kiwi</name>
    <dbReference type="NCBI Taxonomy" id="1590841"/>
    <lineage>
        <taxon>Eukaryota</taxon>
        <taxon>Viridiplantae</taxon>
        <taxon>Streptophyta</taxon>
        <taxon>Embryophyta</taxon>
        <taxon>Tracheophyta</taxon>
        <taxon>Spermatophyta</taxon>
        <taxon>Magnoliopsida</taxon>
        <taxon>eudicotyledons</taxon>
        <taxon>Gunneridae</taxon>
        <taxon>Pentapetalae</taxon>
        <taxon>asterids</taxon>
        <taxon>Ericales</taxon>
        <taxon>Actinidiaceae</taxon>
        <taxon>Actinidia</taxon>
    </lineage>
</organism>
<dbReference type="OrthoDB" id="419537at2759"/>
<evidence type="ECO:0000313" key="12">
    <source>
        <dbReference type="EMBL" id="PSS30652.1"/>
    </source>
</evidence>
<keyword evidence="6 9" id="KW-0418">Kinase</keyword>
<dbReference type="SUPFAM" id="SSF53067">
    <property type="entry name" value="Actin-like ATPase domain"/>
    <property type="match status" value="2"/>
</dbReference>
<dbReference type="PANTHER" id="PTHR19443">
    <property type="entry name" value="HEXOKINASE"/>
    <property type="match status" value="1"/>
</dbReference>
<evidence type="ECO:0000313" key="13">
    <source>
        <dbReference type="Proteomes" id="UP000241394"/>
    </source>
</evidence>
<keyword evidence="5 9" id="KW-0547">Nucleotide-binding</keyword>
<evidence type="ECO:0000256" key="3">
    <source>
        <dbReference type="ARBA" id="ARBA00009225"/>
    </source>
</evidence>
<dbReference type="InParanoid" id="A0A2R6RKW5"/>
<dbReference type="InterPro" id="IPR043129">
    <property type="entry name" value="ATPase_NBD"/>
</dbReference>
<reference evidence="12 13" key="1">
    <citation type="submission" date="2017-07" db="EMBL/GenBank/DDBJ databases">
        <title>An improved, manually edited Actinidia chinensis var. chinensis (kiwifruit) genome highlights the challenges associated with draft genomes and gene prediction in plants.</title>
        <authorList>
            <person name="Pilkington S."/>
            <person name="Crowhurst R."/>
            <person name="Hilario E."/>
            <person name="Nardozza S."/>
            <person name="Fraser L."/>
            <person name="Peng Y."/>
            <person name="Gunaseelan K."/>
            <person name="Simpson R."/>
            <person name="Tahir J."/>
            <person name="Deroles S."/>
            <person name="Templeton K."/>
            <person name="Luo Z."/>
            <person name="Davy M."/>
            <person name="Cheng C."/>
            <person name="Mcneilage M."/>
            <person name="Scaglione D."/>
            <person name="Liu Y."/>
            <person name="Zhang Q."/>
            <person name="Datson P."/>
            <person name="De Silva N."/>
            <person name="Gardiner S."/>
            <person name="Bassett H."/>
            <person name="Chagne D."/>
            <person name="Mccallum J."/>
            <person name="Dzierzon H."/>
            <person name="Deng C."/>
            <person name="Wang Y.-Y."/>
            <person name="Barron N."/>
            <person name="Manako K."/>
            <person name="Bowen J."/>
            <person name="Foster T."/>
            <person name="Erridge Z."/>
            <person name="Tiffin H."/>
            <person name="Waite C."/>
            <person name="Davies K."/>
            <person name="Grierson E."/>
            <person name="Laing W."/>
            <person name="Kirk R."/>
            <person name="Chen X."/>
            <person name="Wood M."/>
            <person name="Montefiori M."/>
            <person name="Brummell D."/>
            <person name="Schwinn K."/>
            <person name="Catanach A."/>
            <person name="Fullerton C."/>
            <person name="Li D."/>
            <person name="Meiyalaghan S."/>
            <person name="Nieuwenhuizen N."/>
            <person name="Read N."/>
            <person name="Prakash R."/>
            <person name="Hunter D."/>
            <person name="Zhang H."/>
            <person name="Mckenzie M."/>
            <person name="Knabel M."/>
            <person name="Harris A."/>
            <person name="Allan A."/>
            <person name="Chen A."/>
            <person name="Janssen B."/>
            <person name="Plunkett B."/>
            <person name="Dwamena C."/>
            <person name="Voogd C."/>
            <person name="Leif D."/>
            <person name="Lafferty D."/>
            <person name="Souleyre E."/>
            <person name="Varkonyi-Gasic E."/>
            <person name="Gambi F."/>
            <person name="Hanley J."/>
            <person name="Yao J.-L."/>
            <person name="Cheung J."/>
            <person name="David K."/>
            <person name="Warren B."/>
            <person name="Marsh K."/>
            <person name="Snowden K."/>
            <person name="Lin-Wang K."/>
            <person name="Brian L."/>
            <person name="Martinez-Sanchez M."/>
            <person name="Wang M."/>
            <person name="Ileperuma N."/>
            <person name="Macnee N."/>
            <person name="Campin R."/>
            <person name="Mcatee P."/>
            <person name="Drummond R."/>
            <person name="Espley R."/>
            <person name="Ireland H."/>
            <person name="Wu R."/>
            <person name="Atkinson R."/>
            <person name="Karunairetnam S."/>
            <person name="Bulley S."/>
            <person name="Chunkath S."/>
            <person name="Hanley Z."/>
            <person name="Storey R."/>
            <person name="Thrimawithana A."/>
            <person name="Thomson S."/>
            <person name="David C."/>
            <person name="Testolin R."/>
        </authorList>
    </citation>
    <scope>NUCLEOTIDE SEQUENCE [LARGE SCALE GENOMIC DNA]</scope>
    <source>
        <strain evidence="13">cv. Red5</strain>
        <tissue evidence="12">Young leaf</tissue>
    </source>
</reference>